<keyword evidence="2" id="KW-1185">Reference proteome</keyword>
<dbReference type="RefSeq" id="WP_138687600.1">
    <property type="nucleotide sequence ID" value="NZ_JBHSAZ010000112.1"/>
</dbReference>
<accession>A0A5S4H4A2</accession>
<comment type="caution">
    <text evidence="1">The sequence shown here is derived from an EMBL/GenBank/DDBJ whole genome shotgun (WGS) entry which is preliminary data.</text>
</comment>
<evidence type="ECO:0000313" key="1">
    <source>
        <dbReference type="EMBL" id="TMR39574.1"/>
    </source>
</evidence>
<reference evidence="1 2" key="1">
    <citation type="submission" date="2019-05" db="EMBL/GenBank/DDBJ databases">
        <title>Draft genome sequence of Nonomuraea zeae DSM 100528.</title>
        <authorList>
            <person name="Saricaoglu S."/>
            <person name="Isik K."/>
        </authorList>
    </citation>
    <scope>NUCLEOTIDE SEQUENCE [LARGE SCALE GENOMIC DNA]</scope>
    <source>
        <strain evidence="1 2">DSM 100528</strain>
    </source>
</reference>
<organism evidence="1 2">
    <name type="scientific">Nonomuraea zeae</name>
    <dbReference type="NCBI Taxonomy" id="1642303"/>
    <lineage>
        <taxon>Bacteria</taxon>
        <taxon>Bacillati</taxon>
        <taxon>Actinomycetota</taxon>
        <taxon>Actinomycetes</taxon>
        <taxon>Streptosporangiales</taxon>
        <taxon>Streptosporangiaceae</taxon>
        <taxon>Nonomuraea</taxon>
    </lineage>
</organism>
<sequence length="152" mass="17169">MSEIPTETATSAAANLGISVGTLYRWLANGKIREHGVTGKKVDGRWVIMLIEDAEPATHETVAARIREIYPTIARIDAWGRPDWCSLTDLRKHLTDYPRQLVDETLVRMERTPDVNIVPEANQKTLTEEDWEAAVSLGGQRKHLFCIVQFND</sequence>
<dbReference type="OrthoDB" id="3822696at2"/>
<dbReference type="Proteomes" id="UP000306628">
    <property type="component" value="Unassembled WGS sequence"/>
</dbReference>
<gene>
    <name evidence="1" type="ORF">ETD85_00750</name>
</gene>
<proteinExistence type="predicted"/>
<dbReference type="EMBL" id="VCKX01000002">
    <property type="protein sequence ID" value="TMR39574.1"/>
    <property type="molecule type" value="Genomic_DNA"/>
</dbReference>
<dbReference type="AlphaFoldDB" id="A0A5S4H4A2"/>
<evidence type="ECO:0000313" key="2">
    <source>
        <dbReference type="Proteomes" id="UP000306628"/>
    </source>
</evidence>
<protein>
    <submittedName>
        <fullName evidence="1">Helix-turn-helix domain-containing protein</fullName>
    </submittedName>
</protein>
<name>A0A5S4H4A2_9ACTN</name>